<dbReference type="Gene3D" id="3.40.50.1820">
    <property type="entry name" value="alpha/beta hydrolase"/>
    <property type="match status" value="1"/>
</dbReference>
<gene>
    <name evidence="3" type="ORF">AURANDRAFT_67319</name>
</gene>
<feature type="transmembrane region" description="Helical" evidence="1">
    <location>
        <begin position="12"/>
        <end position="32"/>
    </location>
</feature>
<dbReference type="InParanoid" id="F0YKR4"/>
<dbReference type="GO" id="GO:0016020">
    <property type="term" value="C:membrane"/>
    <property type="evidence" value="ECO:0007669"/>
    <property type="project" value="TreeGrafter"/>
</dbReference>
<keyword evidence="4" id="KW-1185">Reference proteome</keyword>
<dbReference type="PANTHER" id="PTHR43798">
    <property type="entry name" value="MONOACYLGLYCEROL LIPASE"/>
    <property type="match status" value="1"/>
</dbReference>
<evidence type="ECO:0000313" key="3">
    <source>
        <dbReference type="EMBL" id="EGB04281.1"/>
    </source>
</evidence>
<feature type="domain" description="AB hydrolase-1" evidence="2">
    <location>
        <begin position="116"/>
        <end position="346"/>
    </location>
</feature>
<dbReference type="Proteomes" id="UP000002729">
    <property type="component" value="Unassembled WGS sequence"/>
</dbReference>
<dbReference type="AlphaFoldDB" id="F0YKR4"/>
<dbReference type="InterPro" id="IPR000073">
    <property type="entry name" value="AB_hydrolase_1"/>
</dbReference>
<dbReference type="KEGG" id="aaf:AURANDRAFT_67319"/>
<dbReference type="SUPFAM" id="SSF53474">
    <property type="entry name" value="alpha/beta-Hydrolases"/>
    <property type="match status" value="1"/>
</dbReference>
<keyword evidence="1" id="KW-0472">Membrane</keyword>
<dbReference type="RefSeq" id="XP_009040991.1">
    <property type="nucleotide sequence ID" value="XM_009042743.1"/>
</dbReference>
<dbReference type="OrthoDB" id="284184at2759"/>
<organism evidence="4">
    <name type="scientific">Aureococcus anophagefferens</name>
    <name type="common">Harmful bloom alga</name>
    <dbReference type="NCBI Taxonomy" id="44056"/>
    <lineage>
        <taxon>Eukaryota</taxon>
        <taxon>Sar</taxon>
        <taxon>Stramenopiles</taxon>
        <taxon>Ochrophyta</taxon>
        <taxon>Pelagophyceae</taxon>
        <taxon>Pelagomonadales</taxon>
        <taxon>Pelagomonadaceae</taxon>
        <taxon>Aureococcus</taxon>
    </lineage>
</organism>
<dbReference type="eggNOG" id="ENOG502SM2D">
    <property type="taxonomic scope" value="Eukaryota"/>
</dbReference>
<proteinExistence type="predicted"/>
<keyword evidence="1" id="KW-0812">Transmembrane</keyword>
<dbReference type="InterPro" id="IPR050266">
    <property type="entry name" value="AB_hydrolase_sf"/>
</dbReference>
<dbReference type="Pfam" id="PF12697">
    <property type="entry name" value="Abhydrolase_6"/>
    <property type="match status" value="1"/>
</dbReference>
<evidence type="ECO:0000259" key="2">
    <source>
        <dbReference type="Pfam" id="PF12697"/>
    </source>
</evidence>
<dbReference type="GeneID" id="20226185"/>
<sequence length="356" mass="40787">MLGRSYWPMLAMLSLPYTGYARAILCWCFILAYSDSNTVYPFSFSYLLVKFVLWLGDPFGLQVARAACICVRSMRMRTRSLKSTFVNCSDVKAKVVSNETRTLPTLELGEPGAKALFFIHGWPDNAAMWAAQFAHFCFNGSFYCVAVTLANFHPDFPDADPDKELKITQQLIEIHQTMLEAHLVDPTLVVHDWGSVIGYEMLHRYPAVARQIISFDVGSTVSSESWKLNLTYQEQNREAWQQKNDSKSVGSAIYWEAPAPLRATWRTSWPYEYNLSYRGFIQHPYPPASVPLLFLWGNMTRGEPRQANTIFFGPHWLDFVRSTPHGRVVEVDSDHWMHVKSPRFVNNAISAWLNGY</sequence>
<reference evidence="3 4" key="1">
    <citation type="journal article" date="2011" name="Proc. Natl. Acad. Sci. U.S.A.">
        <title>Niche of harmful alga Aureococcus anophagefferens revealed through ecogenomics.</title>
        <authorList>
            <person name="Gobler C.J."/>
            <person name="Berry D.L."/>
            <person name="Dyhrman S.T."/>
            <person name="Wilhelm S.W."/>
            <person name="Salamov A."/>
            <person name="Lobanov A.V."/>
            <person name="Zhang Y."/>
            <person name="Collier J.L."/>
            <person name="Wurch L.L."/>
            <person name="Kustka A.B."/>
            <person name="Dill B.D."/>
            <person name="Shah M."/>
            <person name="VerBerkmoes N.C."/>
            <person name="Kuo A."/>
            <person name="Terry A."/>
            <person name="Pangilinan J."/>
            <person name="Lindquist E.A."/>
            <person name="Lucas S."/>
            <person name="Paulsen I.T."/>
            <person name="Hattenrath-Lehmann T.K."/>
            <person name="Talmage S.C."/>
            <person name="Walker E.A."/>
            <person name="Koch F."/>
            <person name="Burson A.M."/>
            <person name="Marcoval M.A."/>
            <person name="Tang Y.Z."/>
            <person name="Lecleir G.R."/>
            <person name="Coyne K.J."/>
            <person name="Berg G.M."/>
            <person name="Bertrand E.M."/>
            <person name="Saito M.A."/>
            <person name="Gladyshev V.N."/>
            <person name="Grigoriev I.V."/>
        </authorList>
    </citation>
    <scope>NUCLEOTIDE SEQUENCE [LARGE SCALE GENOMIC DNA]</scope>
    <source>
        <strain evidence="4">CCMP 1984</strain>
    </source>
</reference>
<dbReference type="PANTHER" id="PTHR43798:SF33">
    <property type="entry name" value="HYDROLASE, PUTATIVE (AFU_ORTHOLOGUE AFUA_2G14860)-RELATED"/>
    <property type="match status" value="1"/>
</dbReference>
<evidence type="ECO:0000313" key="4">
    <source>
        <dbReference type="Proteomes" id="UP000002729"/>
    </source>
</evidence>
<keyword evidence="1" id="KW-1133">Transmembrane helix</keyword>
<protein>
    <recommendedName>
        <fullName evidence="2">AB hydrolase-1 domain-containing protein</fullName>
    </recommendedName>
</protein>
<evidence type="ECO:0000256" key="1">
    <source>
        <dbReference type="SAM" id="Phobius"/>
    </source>
</evidence>
<name>F0YKR4_AURAN</name>
<dbReference type="InterPro" id="IPR029058">
    <property type="entry name" value="AB_hydrolase_fold"/>
</dbReference>
<dbReference type="EMBL" id="GL833153">
    <property type="protein sequence ID" value="EGB04281.1"/>
    <property type="molecule type" value="Genomic_DNA"/>
</dbReference>
<accession>F0YKR4</accession>